<name>A0A0N4VJV4_ENTVE</name>
<reference evidence="3 4" key="2">
    <citation type="submission" date="2018-10" db="EMBL/GenBank/DDBJ databases">
        <authorList>
            <consortium name="Pathogen Informatics"/>
        </authorList>
    </citation>
    <scope>NUCLEOTIDE SEQUENCE [LARGE SCALE GENOMIC DNA]</scope>
</reference>
<feature type="domain" description="C-type lectin" evidence="2">
    <location>
        <begin position="1"/>
        <end position="81"/>
    </location>
</feature>
<dbReference type="PROSITE" id="PS50041">
    <property type="entry name" value="C_TYPE_LECTIN_2"/>
    <property type="match status" value="2"/>
</dbReference>
<dbReference type="InterPro" id="IPR050111">
    <property type="entry name" value="C-type_lectin/snaclec_domain"/>
</dbReference>
<dbReference type="InterPro" id="IPR001304">
    <property type="entry name" value="C-type_lectin-like"/>
</dbReference>
<sequence>MSSSVGRQTLAGAQPIWLGLKAARGGWLWADGTEVKYVNWYTTQPDKCCGEDVSCATTNWIFDNGKWFDTSCQALSGVVCKYNPKSRRTPLPAEMIEYKTTIRADSGLAEYNPIWIGLNRIKNRWFWNDLTDMKHKNWQQFQPDMCCGSHVNCAELRWIHNKAKWFDTCYFDVNSPASTPVPIWCRCPRNWVVYNEHCYQIYKSSAGPLTTPIAAAKCRRLGAELAEACTDTEFSLFEKMVEPFETQNPLFGMMVDKLFGGCSVSPAHGKTVCCHINWLYGTPAFGALYSTTCPTSNQDVYLCHTMSTSIEAPVFCSKTASWLGNKFYQVDTRLDSSHHIAPQK</sequence>
<keyword evidence="1" id="KW-1015">Disulfide bond</keyword>
<reference evidence="5" key="1">
    <citation type="submission" date="2017-02" db="UniProtKB">
        <authorList>
            <consortium name="WormBaseParasite"/>
        </authorList>
    </citation>
    <scope>IDENTIFICATION</scope>
</reference>
<keyword evidence="4" id="KW-1185">Reference proteome</keyword>
<gene>
    <name evidence="3" type="ORF">EVEC_LOCUS10450</name>
</gene>
<dbReference type="WBParaSite" id="EVEC_0001112501-mRNA-1">
    <property type="protein sequence ID" value="EVEC_0001112501-mRNA-1"/>
    <property type="gene ID" value="EVEC_0001112501"/>
</dbReference>
<evidence type="ECO:0000313" key="5">
    <source>
        <dbReference type="WBParaSite" id="EVEC_0001112501-mRNA-1"/>
    </source>
</evidence>
<evidence type="ECO:0000313" key="4">
    <source>
        <dbReference type="Proteomes" id="UP000274131"/>
    </source>
</evidence>
<dbReference type="STRING" id="51028.A0A0N4VJV4"/>
<dbReference type="InterPro" id="IPR016187">
    <property type="entry name" value="CTDL_fold"/>
</dbReference>
<dbReference type="EMBL" id="UXUI01010860">
    <property type="protein sequence ID" value="VDD95699.1"/>
    <property type="molecule type" value="Genomic_DNA"/>
</dbReference>
<proteinExistence type="predicted"/>
<dbReference type="InterPro" id="IPR016186">
    <property type="entry name" value="C-type_lectin-like/link_sf"/>
</dbReference>
<dbReference type="Gene3D" id="3.10.100.10">
    <property type="entry name" value="Mannose-Binding Protein A, subunit A"/>
    <property type="match status" value="3"/>
</dbReference>
<dbReference type="OrthoDB" id="5867782at2759"/>
<evidence type="ECO:0000256" key="1">
    <source>
        <dbReference type="ARBA" id="ARBA00023157"/>
    </source>
</evidence>
<evidence type="ECO:0000313" key="3">
    <source>
        <dbReference type="EMBL" id="VDD95699.1"/>
    </source>
</evidence>
<accession>A0A0N4VJV4</accession>
<organism evidence="5">
    <name type="scientific">Enterobius vermicularis</name>
    <name type="common">Human pinworm</name>
    <dbReference type="NCBI Taxonomy" id="51028"/>
    <lineage>
        <taxon>Eukaryota</taxon>
        <taxon>Metazoa</taxon>
        <taxon>Ecdysozoa</taxon>
        <taxon>Nematoda</taxon>
        <taxon>Chromadorea</taxon>
        <taxon>Rhabditida</taxon>
        <taxon>Spirurina</taxon>
        <taxon>Oxyuridomorpha</taxon>
        <taxon>Oxyuroidea</taxon>
        <taxon>Oxyuridae</taxon>
        <taxon>Enterobius</taxon>
    </lineage>
</organism>
<evidence type="ECO:0000259" key="2">
    <source>
        <dbReference type="PROSITE" id="PS50041"/>
    </source>
</evidence>
<protein>
    <submittedName>
        <fullName evidence="5">C-type lectin domain-containing protein</fullName>
    </submittedName>
</protein>
<feature type="domain" description="C-type lectin" evidence="2">
    <location>
        <begin position="114"/>
        <end position="167"/>
    </location>
</feature>
<dbReference type="Pfam" id="PF00059">
    <property type="entry name" value="Lectin_C"/>
    <property type="match status" value="1"/>
</dbReference>
<dbReference type="PROSITE" id="PS00615">
    <property type="entry name" value="C_TYPE_LECTIN_1"/>
    <property type="match status" value="1"/>
</dbReference>
<dbReference type="AlphaFoldDB" id="A0A0N4VJV4"/>
<dbReference type="InterPro" id="IPR018378">
    <property type="entry name" value="C-type_lectin_CS"/>
</dbReference>
<dbReference type="SUPFAM" id="SSF56436">
    <property type="entry name" value="C-type lectin-like"/>
    <property type="match status" value="3"/>
</dbReference>
<dbReference type="Proteomes" id="UP000274131">
    <property type="component" value="Unassembled WGS sequence"/>
</dbReference>
<dbReference type="PANTHER" id="PTHR22803">
    <property type="entry name" value="MANNOSE, PHOSPHOLIPASE, LECTIN RECEPTOR RELATED"/>
    <property type="match status" value="1"/>
</dbReference>